<keyword evidence="1" id="KW-0472">Membrane</keyword>
<proteinExistence type="predicted"/>
<evidence type="ECO:0000313" key="3">
    <source>
        <dbReference type="Proteomes" id="UP001206821"/>
    </source>
</evidence>
<dbReference type="RefSeq" id="WP_034805919.1">
    <property type="nucleotide sequence ID" value="NZ_JANIEK010000029.1"/>
</dbReference>
<protein>
    <recommendedName>
        <fullName evidence="4">DUF948 domain-containing protein</fullName>
    </recommendedName>
</protein>
<evidence type="ECO:0008006" key="4">
    <source>
        <dbReference type="Google" id="ProtNLM"/>
    </source>
</evidence>
<keyword evidence="1" id="KW-1133">Transmembrane helix</keyword>
<reference evidence="2 3" key="1">
    <citation type="submission" date="2022-07" db="EMBL/GenBank/DDBJ databases">
        <title>Genomic and pangenome structural analysis of the polyextremophile Exiguobacterium.</title>
        <authorList>
            <person name="Shen L."/>
        </authorList>
    </citation>
    <scope>NUCLEOTIDE SEQUENCE [LARGE SCALE GENOMIC DNA]</scope>
    <source>
        <strain evidence="2 3">12_1</strain>
    </source>
</reference>
<feature type="transmembrane region" description="Helical" evidence="1">
    <location>
        <begin position="6"/>
        <end position="24"/>
    </location>
</feature>
<evidence type="ECO:0000313" key="2">
    <source>
        <dbReference type="EMBL" id="MCT4795581.1"/>
    </source>
</evidence>
<gene>
    <name evidence="2" type="ORF">NQG31_08485</name>
</gene>
<dbReference type="Proteomes" id="UP001206821">
    <property type="component" value="Unassembled WGS sequence"/>
</dbReference>
<evidence type="ECO:0000256" key="1">
    <source>
        <dbReference type="SAM" id="Phobius"/>
    </source>
</evidence>
<name>A0ABT2KZ27_9BACL</name>
<accession>A0ABT2KZ27</accession>
<organism evidence="2 3">
    <name type="scientific">Exiguobacterium alkaliphilum</name>
    <dbReference type="NCBI Taxonomy" id="1428684"/>
    <lineage>
        <taxon>Bacteria</taxon>
        <taxon>Bacillati</taxon>
        <taxon>Bacillota</taxon>
        <taxon>Bacilli</taxon>
        <taxon>Bacillales</taxon>
        <taxon>Bacillales Family XII. Incertae Sedis</taxon>
        <taxon>Exiguobacterium</taxon>
    </lineage>
</organism>
<comment type="caution">
    <text evidence="2">The sequence shown here is derived from an EMBL/GenBank/DDBJ whole genome shotgun (WGS) entry which is preliminary data.</text>
</comment>
<sequence>MIWINLGIVVLALVGLGLYGFLLYKKKMAGDVRRVKRLTERFQIRIGVIQQLIDEIKRHVDTVNASVAEMKRLSVKVKTESVELKDASIGLTQEIKRTAGIESSPVSTESKI</sequence>
<dbReference type="EMBL" id="JANIEK010000029">
    <property type="protein sequence ID" value="MCT4795581.1"/>
    <property type="molecule type" value="Genomic_DNA"/>
</dbReference>
<keyword evidence="1" id="KW-0812">Transmembrane</keyword>
<keyword evidence="3" id="KW-1185">Reference proteome</keyword>